<dbReference type="Proteomes" id="UP000030764">
    <property type="component" value="Unassembled WGS sequence"/>
</dbReference>
<dbReference type="Proteomes" id="UP000030758">
    <property type="component" value="Unassembled WGS sequence"/>
</dbReference>
<dbReference type="EMBL" id="KL363186">
    <property type="protein sequence ID" value="KFD57942.1"/>
    <property type="molecule type" value="Genomic_DNA"/>
</dbReference>
<accession>A0A085NN28</accession>
<dbReference type="AlphaFoldDB" id="A0A085NN28"/>
<reference evidence="2 3" key="1">
    <citation type="journal article" date="2014" name="Nat. Genet.">
        <title>Genome and transcriptome of the porcine whipworm Trichuris suis.</title>
        <authorList>
            <person name="Jex A.R."/>
            <person name="Nejsum P."/>
            <person name="Schwarz E.M."/>
            <person name="Hu L."/>
            <person name="Young N.D."/>
            <person name="Hall R.S."/>
            <person name="Korhonen P.K."/>
            <person name="Liao S."/>
            <person name="Thamsborg S."/>
            <person name="Xia J."/>
            <person name="Xu P."/>
            <person name="Wang S."/>
            <person name="Scheerlinck J.P."/>
            <person name="Hofmann A."/>
            <person name="Sternberg P.W."/>
            <person name="Wang J."/>
            <person name="Gasser R.B."/>
        </authorList>
    </citation>
    <scope>NUCLEOTIDE SEQUENCE [LARGE SCALE GENOMIC DNA]</scope>
    <source>
        <strain evidence="2">DCEP-RM93F</strain>
        <strain evidence="1">DCEP-RM93M</strain>
    </source>
</reference>
<evidence type="ECO:0000313" key="1">
    <source>
        <dbReference type="EMBL" id="KFD57942.1"/>
    </source>
</evidence>
<protein>
    <submittedName>
        <fullName evidence="2">Uncharacterized protein</fullName>
    </submittedName>
</protein>
<sequence>MNWWNDSQWVNRAGWTIEPRAHTTPSKRQNSDLEDVTVPVEGLLKRLGVQSPCFAFHICSREINSTSADRKCMKS</sequence>
<keyword evidence="3" id="KW-1185">Reference proteome</keyword>
<evidence type="ECO:0000313" key="3">
    <source>
        <dbReference type="Proteomes" id="UP000030764"/>
    </source>
</evidence>
<organism evidence="2">
    <name type="scientific">Trichuris suis</name>
    <name type="common">pig whipworm</name>
    <dbReference type="NCBI Taxonomy" id="68888"/>
    <lineage>
        <taxon>Eukaryota</taxon>
        <taxon>Metazoa</taxon>
        <taxon>Ecdysozoa</taxon>
        <taxon>Nematoda</taxon>
        <taxon>Enoplea</taxon>
        <taxon>Dorylaimia</taxon>
        <taxon>Trichinellida</taxon>
        <taxon>Trichuridae</taxon>
        <taxon>Trichuris</taxon>
    </lineage>
</organism>
<gene>
    <name evidence="1" type="ORF">M513_01175</name>
    <name evidence="2" type="ORF">M514_01175</name>
</gene>
<dbReference type="EMBL" id="KL367485">
    <property type="protein sequence ID" value="KFD70874.1"/>
    <property type="molecule type" value="Genomic_DNA"/>
</dbReference>
<name>A0A085NN28_9BILA</name>
<proteinExistence type="predicted"/>
<evidence type="ECO:0000313" key="2">
    <source>
        <dbReference type="EMBL" id="KFD70874.1"/>
    </source>
</evidence>